<dbReference type="AlphaFoldDB" id="A0AAE0SEP9"/>
<accession>A0AAE0SEP9</accession>
<reference evidence="1" key="3">
    <citation type="submission" date="2023-05" db="EMBL/GenBank/DDBJ databases">
        <authorList>
            <person name="Smith C.H."/>
        </authorList>
    </citation>
    <scope>NUCLEOTIDE SEQUENCE</scope>
    <source>
        <strain evidence="1">CHS0354</strain>
        <tissue evidence="1">Mantle</tissue>
    </source>
</reference>
<comment type="caution">
    <text evidence="1">The sequence shown here is derived from an EMBL/GenBank/DDBJ whole genome shotgun (WGS) entry which is preliminary data.</text>
</comment>
<dbReference type="EMBL" id="JAEAOA010001566">
    <property type="protein sequence ID" value="KAK3590677.1"/>
    <property type="molecule type" value="Genomic_DNA"/>
</dbReference>
<reference evidence="1" key="2">
    <citation type="journal article" date="2021" name="Genome Biol. Evol.">
        <title>Developing a high-quality reference genome for a parasitic bivalve with doubly uniparental inheritance (Bivalvia: Unionida).</title>
        <authorList>
            <person name="Smith C.H."/>
        </authorList>
    </citation>
    <scope>NUCLEOTIDE SEQUENCE</scope>
    <source>
        <strain evidence="1">CHS0354</strain>
        <tissue evidence="1">Mantle</tissue>
    </source>
</reference>
<keyword evidence="2" id="KW-1185">Reference proteome</keyword>
<sequence length="139" mass="15229">MKAQLLYLIDRSYNGISSSNVSMSSTKCHAGIKETYFHLLHTTKIKFQNITKERSGKVNIRQVSPTSTTGHSPTGIQSRSANSMFGTRVRSFGGDGTSGADPNAFMQYLNNMNQQFANTMTNPGSMGMRMTTGTGKNFK</sequence>
<gene>
    <name evidence="1" type="ORF">CHS0354_026209</name>
</gene>
<evidence type="ECO:0000313" key="2">
    <source>
        <dbReference type="Proteomes" id="UP001195483"/>
    </source>
</evidence>
<organism evidence="1 2">
    <name type="scientific">Potamilus streckersoni</name>
    <dbReference type="NCBI Taxonomy" id="2493646"/>
    <lineage>
        <taxon>Eukaryota</taxon>
        <taxon>Metazoa</taxon>
        <taxon>Spiralia</taxon>
        <taxon>Lophotrochozoa</taxon>
        <taxon>Mollusca</taxon>
        <taxon>Bivalvia</taxon>
        <taxon>Autobranchia</taxon>
        <taxon>Heteroconchia</taxon>
        <taxon>Palaeoheterodonta</taxon>
        <taxon>Unionida</taxon>
        <taxon>Unionoidea</taxon>
        <taxon>Unionidae</taxon>
        <taxon>Ambleminae</taxon>
        <taxon>Lampsilini</taxon>
        <taxon>Potamilus</taxon>
    </lineage>
</organism>
<proteinExistence type="predicted"/>
<dbReference type="Proteomes" id="UP001195483">
    <property type="component" value="Unassembled WGS sequence"/>
</dbReference>
<protein>
    <submittedName>
        <fullName evidence="1">Uncharacterized protein</fullName>
    </submittedName>
</protein>
<reference evidence="1" key="1">
    <citation type="journal article" date="2021" name="Genome Biol. Evol.">
        <title>A High-Quality Reference Genome for a Parasitic Bivalve with Doubly Uniparental Inheritance (Bivalvia: Unionida).</title>
        <authorList>
            <person name="Smith C.H."/>
        </authorList>
    </citation>
    <scope>NUCLEOTIDE SEQUENCE</scope>
    <source>
        <strain evidence="1">CHS0354</strain>
    </source>
</reference>
<name>A0AAE0SEP9_9BIVA</name>
<evidence type="ECO:0000313" key="1">
    <source>
        <dbReference type="EMBL" id="KAK3590677.1"/>
    </source>
</evidence>